<accession>A0A6C0ASL5</accession>
<dbReference type="EMBL" id="MN740803">
    <property type="protein sequence ID" value="QHS82566.1"/>
    <property type="molecule type" value="Genomic_DNA"/>
</dbReference>
<evidence type="ECO:0000256" key="1">
    <source>
        <dbReference type="SAM" id="Phobius"/>
    </source>
</evidence>
<name>A0A6C0ASL5_9ZZZZ</name>
<keyword evidence="1" id="KW-0472">Membrane</keyword>
<keyword evidence="1" id="KW-0812">Transmembrane</keyword>
<reference evidence="3" key="1">
    <citation type="journal article" date="2020" name="Nature">
        <title>Giant virus diversity and host interactions through global metagenomics.</title>
        <authorList>
            <person name="Schulz F."/>
            <person name="Roux S."/>
            <person name="Paez-Espino D."/>
            <person name="Jungbluth S."/>
            <person name="Walsh D.A."/>
            <person name="Denef V.J."/>
            <person name="McMahon K.D."/>
            <person name="Konstantinidis K.T."/>
            <person name="Eloe-Fadrosh E.A."/>
            <person name="Kyrpides N.C."/>
            <person name="Woyke T."/>
        </authorList>
    </citation>
    <scope>NUCLEOTIDE SEQUENCE</scope>
    <source>
        <strain evidence="3">GVMAG-S-1101171-111</strain>
    </source>
</reference>
<dbReference type="Gene3D" id="3.90.182.10">
    <property type="entry name" value="Toxin - Anthrax Protective Antigen,domain 1"/>
    <property type="match status" value="1"/>
</dbReference>
<dbReference type="SUPFAM" id="SSF49785">
    <property type="entry name" value="Galactose-binding domain-like"/>
    <property type="match status" value="1"/>
</dbReference>
<dbReference type="InterPro" id="IPR037524">
    <property type="entry name" value="PA14/GLEYA"/>
</dbReference>
<keyword evidence="1" id="KW-1133">Transmembrane helix</keyword>
<dbReference type="InterPro" id="IPR011658">
    <property type="entry name" value="PA14_dom"/>
</dbReference>
<dbReference type="PROSITE" id="PS51820">
    <property type="entry name" value="PA14"/>
    <property type="match status" value="1"/>
</dbReference>
<sequence>MSNIQIVPLPNNLKLSSSTTNISGVSNLDVKKNVIPNYTPNGNYIVTSSSIVSLKQTNSMPYNIFNNSNPGIWQSDISGGGAKNGGDSSKAILYSYPAYTQNAYFSSDKTTGDTTNLTATYQGGGDPNNTWSTSVGSSQSDLPGEWVQIQLPYKIYLSKYQLVTPTSVKNGDKTVTSTFPIKFTVVGSNDGETWDYVDQQNVSTTSQSVSNTYTVTSKSPYSYFRLVVSEMNYAMSSVSIVNWFLTGNMQLTTTKSGFMTLSRAMEISDINYGNMNYMSNPNINSLLPYNNFKEGFDSHGYVVPPAQPDDLPVFNYQPGLTFTIYKGYHNDNTNYANTAKVSSLQPNSNVTGEISSIGTGTNNAIIVSQVNNNYTIQWTGFFYTGNTKKGYWKFYTESDDGSFLWVNDTLVVNNGGKHSLKKKNGTIELDSTTFYPIKILFGNSGGGHNMIVSFSPSGQNVPITDGTNYYFSLPSTNPLPALKPIVQGIQNNQIIPLQQISDDYNNTYNSMLQNSTRLNNDISKITNSQGSGIRDQLMKNGQYDFSGSSFNYDNNIVTIGDVRVQDTKSLAEQETALYMLGTLASVTLLIAAIYIAMD</sequence>
<feature type="domain" description="PA14" evidence="2">
    <location>
        <begin position="315"/>
        <end position="468"/>
    </location>
</feature>
<feature type="transmembrane region" description="Helical" evidence="1">
    <location>
        <begin position="576"/>
        <end position="597"/>
    </location>
</feature>
<dbReference type="Pfam" id="PF07691">
    <property type="entry name" value="PA14"/>
    <property type="match status" value="1"/>
</dbReference>
<organism evidence="3">
    <name type="scientific">viral metagenome</name>
    <dbReference type="NCBI Taxonomy" id="1070528"/>
    <lineage>
        <taxon>unclassified sequences</taxon>
        <taxon>metagenomes</taxon>
        <taxon>organismal metagenomes</taxon>
    </lineage>
</organism>
<evidence type="ECO:0000313" key="3">
    <source>
        <dbReference type="EMBL" id="QHS82566.1"/>
    </source>
</evidence>
<dbReference type="AlphaFoldDB" id="A0A6C0ASL5"/>
<evidence type="ECO:0000259" key="2">
    <source>
        <dbReference type="PROSITE" id="PS51820"/>
    </source>
</evidence>
<dbReference type="InterPro" id="IPR008979">
    <property type="entry name" value="Galactose-bd-like_sf"/>
</dbReference>
<dbReference type="Gene3D" id="2.60.120.260">
    <property type="entry name" value="Galactose-binding domain-like"/>
    <property type="match status" value="1"/>
</dbReference>
<proteinExistence type="predicted"/>
<protein>
    <recommendedName>
        <fullName evidence="2">PA14 domain-containing protein</fullName>
    </recommendedName>
</protein>